<dbReference type="InterPro" id="IPR016156">
    <property type="entry name" value="FAD/NAD-linked_Rdtase_dimer_sf"/>
</dbReference>
<dbReference type="Pfam" id="PF18267">
    <property type="entry name" value="Rubredoxin_C"/>
    <property type="match status" value="1"/>
</dbReference>
<name>A0ABW3RW52_9BACL</name>
<evidence type="ECO:0000259" key="4">
    <source>
        <dbReference type="Pfam" id="PF07992"/>
    </source>
</evidence>
<evidence type="ECO:0000256" key="2">
    <source>
        <dbReference type="ARBA" id="ARBA00022630"/>
    </source>
</evidence>
<proteinExistence type="predicted"/>
<comment type="cofactor">
    <cofactor evidence="1">
        <name>FAD</name>
        <dbReference type="ChEBI" id="CHEBI:57692"/>
    </cofactor>
</comment>
<sequence length="408" mass="43980">MSDSKQYVIVGGGVAAVQAAKAIRDLDAAADITILGEENRLPYNRIKLTKGLFTDLHSDKVLIKKEKWYNDNRITLKSFARAVQLHMDRKLVETAEGEQIAYDKLLLCMGATNRALPVPGAGLKRVHSLRELQDADRLKAELCEGDRVAVIGGGVQGLETAWALHEGGYRVTVIEAAPRLMARQLDEASSERLRKALFSAGVELVLQRGIAAITGEETVQEIVLNDQTVIACEHVVYSIGIVPNTKLVQHTAIETGSGIIVSNCLETSEPDVYAAGDVAEIDGLVEGLWGAAMEQGRVAGHNMAAAEPEAYRRAVPVTLFNAFGVSLFSMGTIDEAQCDLTISEEENGIYTRLFVKDNTIIGAISWEGAAASLTYKAAIEQGVSLDGIDLQSSCLADVMAEVEARLQN</sequence>
<dbReference type="Gene3D" id="3.50.50.60">
    <property type="entry name" value="FAD/NAD(P)-binding domain"/>
    <property type="match status" value="2"/>
</dbReference>
<feature type="domain" description="FAD/NAD(P)-binding" evidence="4">
    <location>
        <begin position="6"/>
        <end position="296"/>
    </location>
</feature>
<reference evidence="7" key="1">
    <citation type="journal article" date="2019" name="Int. J. Syst. Evol. Microbiol.">
        <title>The Global Catalogue of Microorganisms (GCM) 10K type strain sequencing project: providing services to taxonomists for standard genome sequencing and annotation.</title>
        <authorList>
            <consortium name="The Broad Institute Genomics Platform"/>
            <consortium name="The Broad Institute Genome Sequencing Center for Infectious Disease"/>
            <person name="Wu L."/>
            <person name="Ma J."/>
        </authorList>
    </citation>
    <scope>NUCLEOTIDE SEQUENCE [LARGE SCALE GENOMIC DNA]</scope>
    <source>
        <strain evidence="7">CCUG 59189</strain>
    </source>
</reference>
<protein>
    <submittedName>
        <fullName evidence="6">NAD(P)/FAD-dependent oxidoreductase</fullName>
    </submittedName>
</protein>
<dbReference type="EMBL" id="JBHTLM010000006">
    <property type="protein sequence ID" value="MFD1176634.1"/>
    <property type="molecule type" value="Genomic_DNA"/>
</dbReference>
<dbReference type="RefSeq" id="WP_379319088.1">
    <property type="nucleotide sequence ID" value="NZ_JBHTLM010000006.1"/>
</dbReference>
<organism evidence="6 7">
    <name type="scientific">Paenibacillus puldeungensis</name>
    <dbReference type="NCBI Taxonomy" id="696536"/>
    <lineage>
        <taxon>Bacteria</taxon>
        <taxon>Bacillati</taxon>
        <taxon>Bacillota</taxon>
        <taxon>Bacilli</taxon>
        <taxon>Bacillales</taxon>
        <taxon>Paenibacillaceae</taxon>
        <taxon>Paenibacillus</taxon>
    </lineage>
</organism>
<dbReference type="SUPFAM" id="SSF51905">
    <property type="entry name" value="FAD/NAD(P)-binding domain"/>
    <property type="match status" value="2"/>
</dbReference>
<dbReference type="Pfam" id="PF07992">
    <property type="entry name" value="Pyr_redox_2"/>
    <property type="match status" value="1"/>
</dbReference>
<dbReference type="InterPro" id="IPR050260">
    <property type="entry name" value="FAD-bd_OxRdtase"/>
</dbReference>
<dbReference type="Gene3D" id="3.30.390.30">
    <property type="match status" value="1"/>
</dbReference>
<dbReference type="InterPro" id="IPR041575">
    <property type="entry name" value="Rubredoxin_C"/>
</dbReference>
<gene>
    <name evidence="6" type="ORF">ACFQ3W_10020</name>
</gene>
<keyword evidence="7" id="KW-1185">Reference proteome</keyword>
<comment type="caution">
    <text evidence="6">The sequence shown here is derived from an EMBL/GenBank/DDBJ whole genome shotgun (WGS) entry which is preliminary data.</text>
</comment>
<evidence type="ECO:0000259" key="5">
    <source>
        <dbReference type="Pfam" id="PF18267"/>
    </source>
</evidence>
<dbReference type="PRINTS" id="PR00411">
    <property type="entry name" value="PNDRDTASEI"/>
</dbReference>
<evidence type="ECO:0000256" key="3">
    <source>
        <dbReference type="ARBA" id="ARBA00022827"/>
    </source>
</evidence>
<evidence type="ECO:0000313" key="6">
    <source>
        <dbReference type="EMBL" id="MFD1176634.1"/>
    </source>
</evidence>
<dbReference type="InterPro" id="IPR023753">
    <property type="entry name" value="FAD/NAD-binding_dom"/>
</dbReference>
<dbReference type="InterPro" id="IPR036188">
    <property type="entry name" value="FAD/NAD-bd_sf"/>
</dbReference>
<feature type="domain" description="NADH-rubredoxin oxidoreductase C-terminal" evidence="5">
    <location>
        <begin position="316"/>
        <end position="382"/>
    </location>
</feature>
<keyword evidence="2" id="KW-0285">Flavoprotein</keyword>
<evidence type="ECO:0000256" key="1">
    <source>
        <dbReference type="ARBA" id="ARBA00001974"/>
    </source>
</evidence>
<dbReference type="PANTHER" id="PTHR43429:SF3">
    <property type="entry name" value="NITRITE REDUCTASE [NAD(P)H]"/>
    <property type="match status" value="1"/>
</dbReference>
<dbReference type="Proteomes" id="UP001597262">
    <property type="component" value="Unassembled WGS sequence"/>
</dbReference>
<evidence type="ECO:0000313" key="7">
    <source>
        <dbReference type="Proteomes" id="UP001597262"/>
    </source>
</evidence>
<accession>A0ABW3RW52</accession>
<keyword evidence="3" id="KW-0274">FAD</keyword>
<dbReference type="PRINTS" id="PR00368">
    <property type="entry name" value="FADPNR"/>
</dbReference>
<dbReference type="PANTHER" id="PTHR43429">
    <property type="entry name" value="PYRIDINE NUCLEOTIDE-DISULFIDE OXIDOREDUCTASE DOMAIN-CONTAINING"/>
    <property type="match status" value="1"/>
</dbReference>